<feature type="compositionally biased region" description="Polar residues" evidence="1">
    <location>
        <begin position="1"/>
        <end position="17"/>
    </location>
</feature>
<reference evidence="3 4" key="1">
    <citation type="submission" date="2020-08" db="EMBL/GenBank/DDBJ databases">
        <title>Genomic Encyclopedia of Type Strains, Phase IV (KMG-IV): sequencing the most valuable type-strain genomes for metagenomic binning, comparative biology and taxonomic classification.</title>
        <authorList>
            <person name="Goeker M."/>
        </authorList>
    </citation>
    <scope>NUCLEOTIDE SEQUENCE [LARGE SCALE GENOMIC DNA]</scope>
    <source>
        <strain evidence="3 4">DSM 29007</strain>
    </source>
</reference>
<dbReference type="EMBL" id="JACHIA010000023">
    <property type="protein sequence ID" value="MBB6073287.1"/>
    <property type="molecule type" value="Genomic_DNA"/>
</dbReference>
<comment type="caution">
    <text evidence="3">The sequence shown here is derived from an EMBL/GenBank/DDBJ whole genome shotgun (WGS) entry which is preliminary data.</text>
</comment>
<name>A0A841H5D0_9BACT</name>
<proteinExistence type="predicted"/>
<gene>
    <name evidence="3" type="ORF">HNQ61_004954</name>
</gene>
<dbReference type="Proteomes" id="UP000582837">
    <property type="component" value="Unassembled WGS sequence"/>
</dbReference>
<evidence type="ECO:0000256" key="2">
    <source>
        <dbReference type="SAM" id="Phobius"/>
    </source>
</evidence>
<organism evidence="3 4">
    <name type="scientific">Longimicrobium terrae</name>
    <dbReference type="NCBI Taxonomy" id="1639882"/>
    <lineage>
        <taxon>Bacteria</taxon>
        <taxon>Pseudomonadati</taxon>
        <taxon>Gemmatimonadota</taxon>
        <taxon>Longimicrobiia</taxon>
        <taxon>Longimicrobiales</taxon>
        <taxon>Longimicrobiaceae</taxon>
        <taxon>Longimicrobium</taxon>
    </lineage>
</organism>
<keyword evidence="4" id="KW-1185">Reference proteome</keyword>
<feature type="transmembrane region" description="Helical" evidence="2">
    <location>
        <begin position="173"/>
        <end position="193"/>
    </location>
</feature>
<evidence type="ECO:0000313" key="4">
    <source>
        <dbReference type="Proteomes" id="UP000582837"/>
    </source>
</evidence>
<keyword evidence="2" id="KW-0812">Transmembrane</keyword>
<feature type="region of interest" description="Disordered" evidence="1">
    <location>
        <begin position="1"/>
        <end position="22"/>
    </location>
</feature>
<dbReference type="AlphaFoldDB" id="A0A841H5D0"/>
<accession>A0A841H5D0</accession>
<keyword evidence="2" id="KW-1133">Transmembrane helix</keyword>
<feature type="transmembrane region" description="Helical" evidence="2">
    <location>
        <begin position="71"/>
        <end position="90"/>
    </location>
</feature>
<feature type="transmembrane region" description="Helical" evidence="2">
    <location>
        <begin position="110"/>
        <end position="129"/>
    </location>
</feature>
<protein>
    <submittedName>
        <fullName evidence="3">Uncharacterized protein</fullName>
    </submittedName>
</protein>
<evidence type="ECO:0000256" key="1">
    <source>
        <dbReference type="SAM" id="MobiDB-lite"/>
    </source>
</evidence>
<sequence>MNDTTTRTRPTSIQDQLHTAPRSAVAAQVHGSPMLRVVRSMDRRGWMALGVIVAAGTVTGGVLGSGWSPGFGFRAGLMGIAAAWTVRAAWQWMRTPGRRARAGDSLRARAASFGKGAYGIVGLGFWLTFEAKSLMDSVQKAAGVEDLVRDSFLQWVWGFSADSILNAVWASIWPVYVLSKYGLVAAAVAYVTVNMMERVRERIWADEAPPAEPVIAGQ</sequence>
<dbReference type="RefSeq" id="WP_170032912.1">
    <property type="nucleotide sequence ID" value="NZ_JABDTL010000001.1"/>
</dbReference>
<keyword evidence="2" id="KW-0472">Membrane</keyword>
<evidence type="ECO:0000313" key="3">
    <source>
        <dbReference type="EMBL" id="MBB6073287.1"/>
    </source>
</evidence>
<feature type="transmembrane region" description="Helical" evidence="2">
    <location>
        <begin position="46"/>
        <end position="65"/>
    </location>
</feature>